<sequence>MDRCKSLKLLPELLPYLLDLNVHDCISLEKQESTNDIEANDRLKIGSLAKEWAVRYGRKYLGDTLPSLICYFPENKISTNKFKYQSMNPSLSLVGVDF</sequence>
<dbReference type="AlphaFoldDB" id="A0A7J9N2F6"/>
<dbReference type="Proteomes" id="UP000593576">
    <property type="component" value="Unassembled WGS sequence"/>
</dbReference>
<proteinExistence type="predicted"/>
<reference evidence="1 2" key="1">
    <citation type="journal article" date="2019" name="Genome Biol. Evol.">
        <title>Insights into the evolution of the New World diploid cottons (Gossypium, subgenus Houzingenia) based on genome sequencing.</title>
        <authorList>
            <person name="Grover C.E."/>
            <person name="Arick M.A. 2nd"/>
            <person name="Thrash A."/>
            <person name="Conover J.L."/>
            <person name="Sanders W.S."/>
            <person name="Peterson D.G."/>
            <person name="Frelichowski J.E."/>
            <person name="Scheffler J.A."/>
            <person name="Scheffler B.E."/>
            <person name="Wendel J.F."/>
        </authorList>
    </citation>
    <scope>NUCLEOTIDE SEQUENCE [LARGE SCALE GENOMIC DNA]</scope>
    <source>
        <strain evidence="1">1</strain>
        <tissue evidence="1">Leaf</tissue>
    </source>
</reference>
<evidence type="ECO:0000313" key="2">
    <source>
        <dbReference type="Proteomes" id="UP000593576"/>
    </source>
</evidence>
<gene>
    <name evidence="1" type="ORF">Goshw_020893</name>
</gene>
<dbReference type="OrthoDB" id="943817at2759"/>
<protein>
    <submittedName>
        <fullName evidence="1">Uncharacterized protein</fullName>
    </submittedName>
</protein>
<evidence type="ECO:0000313" key="1">
    <source>
        <dbReference type="EMBL" id="MBA0877481.1"/>
    </source>
</evidence>
<keyword evidence="2" id="KW-1185">Reference proteome</keyword>
<comment type="caution">
    <text evidence="1">The sequence shown here is derived from an EMBL/GenBank/DDBJ whole genome shotgun (WGS) entry which is preliminary data.</text>
</comment>
<accession>A0A7J9N2F6</accession>
<dbReference type="EMBL" id="JABFAF010268267">
    <property type="protein sequence ID" value="MBA0877481.1"/>
    <property type="molecule type" value="Genomic_DNA"/>
</dbReference>
<name>A0A7J9N2F6_GOSSC</name>
<organism evidence="1 2">
    <name type="scientific">Gossypium schwendimanii</name>
    <name type="common">Cotton</name>
    <dbReference type="NCBI Taxonomy" id="34291"/>
    <lineage>
        <taxon>Eukaryota</taxon>
        <taxon>Viridiplantae</taxon>
        <taxon>Streptophyta</taxon>
        <taxon>Embryophyta</taxon>
        <taxon>Tracheophyta</taxon>
        <taxon>Spermatophyta</taxon>
        <taxon>Magnoliopsida</taxon>
        <taxon>eudicotyledons</taxon>
        <taxon>Gunneridae</taxon>
        <taxon>Pentapetalae</taxon>
        <taxon>rosids</taxon>
        <taxon>malvids</taxon>
        <taxon>Malvales</taxon>
        <taxon>Malvaceae</taxon>
        <taxon>Malvoideae</taxon>
        <taxon>Gossypium</taxon>
    </lineage>
</organism>